<dbReference type="EMBL" id="FOVF01000004">
    <property type="protein sequence ID" value="SFN08655.1"/>
    <property type="molecule type" value="Genomic_DNA"/>
</dbReference>
<reference evidence="1 2" key="1">
    <citation type="submission" date="2016-10" db="EMBL/GenBank/DDBJ databases">
        <authorList>
            <person name="de Groot N.N."/>
        </authorList>
    </citation>
    <scope>NUCLEOTIDE SEQUENCE [LARGE SCALE GENOMIC DNA]</scope>
    <source>
        <strain evidence="1 2">CGMCC 1.7659</strain>
    </source>
</reference>
<proteinExistence type="predicted"/>
<organism evidence="1 2">
    <name type="scientific">Dokdonella immobilis</name>
    <dbReference type="NCBI Taxonomy" id="578942"/>
    <lineage>
        <taxon>Bacteria</taxon>
        <taxon>Pseudomonadati</taxon>
        <taxon>Pseudomonadota</taxon>
        <taxon>Gammaproteobacteria</taxon>
        <taxon>Lysobacterales</taxon>
        <taxon>Rhodanobacteraceae</taxon>
        <taxon>Dokdonella</taxon>
    </lineage>
</organism>
<keyword evidence="2" id="KW-1185">Reference proteome</keyword>
<sequence length="69" mass="7510">MAKVAMMRVFVPIEDAPVDTSMALLIPYRCGLPCEHALREMPELPFGAAGPTRIVGRLESIDPETGGKR</sequence>
<dbReference type="AlphaFoldDB" id="A0A1I4W559"/>
<protein>
    <submittedName>
        <fullName evidence="1">Uncharacterized protein</fullName>
    </submittedName>
</protein>
<gene>
    <name evidence="1" type="ORF">SAMN05216289_1041</name>
</gene>
<evidence type="ECO:0000313" key="1">
    <source>
        <dbReference type="EMBL" id="SFN08655.1"/>
    </source>
</evidence>
<accession>A0A1I4W559</accession>
<evidence type="ECO:0000313" key="2">
    <source>
        <dbReference type="Proteomes" id="UP000198575"/>
    </source>
</evidence>
<dbReference type="Proteomes" id="UP000198575">
    <property type="component" value="Unassembled WGS sequence"/>
</dbReference>
<name>A0A1I4W559_9GAMM</name>